<name>A0A0N5AIG3_9BILA</name>
<reference evidence="2" key="1">
    <citation type="submission" date="2017-02" db="UniProtKB">
        <authorList>
            <consortium name="WormBaseParasite"/>
        </authorList>
    </citation>
    <scope>IDENTIFICATION</scope>
</reference>
<protein>
    <submittedName>
        <fullName evidence="2">ATP synthase-coupling factor 6, mitochondrial</fullName>
    </submittedName>
</protein>
<organism evidence="1 2">
    <name type="scientific">Syphacia muris</name>
    <dbReference type="NCBI Taxonomy" id="451379"/>
    <lineage>
        <taxon>Eukaryota</taxon>
        <taxon>Metazoa</taxon>
        <taxon>Ecdysozoa</taxon>
        <taxon>Nematoda</taxon>
        <taxon>Chromadorea</taxon>
        <taxon>Rhabditida</taxon>
        <taxon>Spirurina</taxon>
        <taxon>Oxyuridomorpha</taxon>
        <taxon>Oxyuroidea</taxon>
        <taxon>Oxyuridae</taxon>
        <taxon>Syphacia</taxon>
    </lineage>
</organism>
<proteinExistence type="predicted"/>
<dbReference type="WBParaSite" id="SMUV_0000420901-mRNA-1">
    <property type="protein sequence ID" value="SMUV_0000420901-mRNA-1"/>
    <property type="gene ID" value="SMUV_0000420901"/>
</dbReference>
<evidence type="ECO:0000313" key="1">
    <source>
        <dbReference type="Proteomes" id="UP000046393"/>
    </source>
</evidence>
<dbReference type="AlphaFoldDB" id="A0A0N5AIG3"/>
<keyword evidence="1" id="KW-1185">Reference proteome</keyword>
<evidence type="ECO:0000313" key="2">
    <source>
        <dbReference type="WBParaSite" id="SMUV_0000420901-mRNA-1"/>
    </source>
</evidence>
<accession>A0A0N5AIG3</accession>
<dbReference type="Proteomes" id="UP000046393">
    <property type="component" value="Unplaced"/>
</dbReference>
<sequence>MLNAAWGVRTLATSSRMCASDLIQDLFVRNVRLLGEQVKSGKLFQTKEVTGLVENELNRIAKKFHMDNYQSTRSLPIAFDEPQVDSAVQKILAGKNLDEMIANVKKDISKCEEKRRVKAEEDKRFAVLNEFDTYRMGSFTSNAKKEQ</sequence>
<dbReference type="STRING" id="451379.A0A0N5AIG3"/>